<dbReference type="OrthoDB" id="1938451at2759"/>
<name>A0A078A267_STYLE</name>
<dbReference type="PANTHER" id="PTHR46387">
    <property type="entry name" value="POLYNUCLEOTIDYL TRANSFERASE, RIBONUCLEASE H-LIKE SUPERFAMILY PROTEIN"/>
    <property type="match status" value="1"/>
</dbReference>
<gene>
    <name evidence="3" type="primary">Contig8552.g9129</name>
    <name evidence="3" type="ORF">STYLEM_3832</name>
</gene>
<dbReference type="SUPFAM" id="SSF53098">
    <property type="entry name" value="Ribonuclease H-like"/>
    <property type="match status" value="1"/>
</dbReference>
<dbReference type="Proteomes" id="UP000039865">
    <property type="component" value="Unassembled WGS sequence"/>
</dbReference>
<dbReference type="EMBL" id="CCKQ01003712">
    <property type="protein sequence ID" value="CDW74849.1"/>
    <property type="molecule type" value="Genomic_DNA"/>
</dbReference>
<feature type="compositionally biased region" description="Basic and acidic residues" evidence="1">
    <location>
        <begin position="141"/>
        <end position="153"/>
    </location>
</feature>
<feature type="compositionally biased region" description="Polar residues" evidence="1">
    <location>
        <begin position="20"/>
        <end position="37"/>
    </location>
</feature>
<dbReference type="GO" id="GO:0003676">
    <property type="term" value="F:nucleic acid binding"/>
    <property type="evidence" value="ECO:0007669"/>
    <property type="project" value="InterPro"/>
</dbReference>
<dbReference type="InterPro" id="IPR036397">
    <property type="entry name" value="RNaseH_sf"/>
</dbReference>
<dbReference type="Gene3D" id="3.30.420.10">
    <property type="entry name" value="Ribonuclease H-like superfamily/Ribonuclease H"/>
    <property type="match status" value="1"/>
</dbReference>
<feature type="region of interest" description="Disordered" evidence="1">
    <location>
        <begin position="355"/>
        <end position="374"/>
    </location>
</feature>
<dbReference type="PROSITE" id="PS50879">
    <property type="entry name" value="RNASE_H_1"/>
    <property type="match status" value="1"/>
</dbReference>
<dbReference type="CDD" id="cd09279">
    <property type="entry name" value="RNase_HI_like"/>
    <property type="match status" value="1"/>
</dbReference>
<feature type="region of interest" description="Disordered" evidence="1">
    <location>
        <begin position="141"/>
        <end position="258"/>
    </location>
</feature>
<organism evidence="3 4">
    <name type="scientific">Stylonychia lemnae</name>
    <name type="common">Ciliate</name>
    <dbReference type="NCBI Taxonomy" id="5949"/>
    <lineage>
        <taxon>Eukaryota</taxon>
        <taxon>Sar</taxon>
        <taxon>Alveolata</taxon>
        <taxon>Ciliophora</taxon>
        <taxon>Intramacronucleata</taxon>
        <taxon>Spirotrichea</taxon>
        <taxon>Stichotrichia</taxon>
        <taxon>Sporadotrichida</taxon>
        <taxon>Oxytrichidae</taxon>
        <taxon>Stylonychinae</taxon>
        <taxon>Stylonychia</taxon>
    </lineage>
</organism>
<sequence length="632" mass="72895">MQATESIQEDSHSKTKEQQTKNQINYHKNKASQSNQNLGVEVPLKGQNNMIKVDQLGEIIVNQHEFNREASKQYFNKTKENKQKQREEESIKNKAEAKKLKQIDFNVITKKLEEYETKISAPILNKSVKTGKSIEVGESKVKSLVDSSQKQEVELNAPKKKGRPKKIVIEETIPKEKTTINNDKVIETNDQEAQKIKNKRGRPQKVIQEDSVQSQKVDESKKKDNKLTRNQTKSPDISKSISNSTQKLSKSKSDRPKIVQKLQQFQEDDKIKLSDELRNVDKTLLNEQDLIDLEELKALERLAGIREKSGYDEKMDEMTSLMEDKSFLCDEEIRQLELIQKEKQMSDREKRQEYMMNKQQNRQDQTQDEMSLDHEQKNKNALSESEYLSIFQIPGTSSLRIDLKMPAFDFEKLKGGKQIFSLVFEYEALLKIRKLFQDYEQIRAYTDGSSIKNPGRSGSSCVFMGIKKISEEEKSIIEYANQVSGDSSHSIHPYSNQNQLNDNLQFMFGLSLFLGETSNNYAEYMGVIMAQLLFSMFQFTEIQILTDSELIVNQVKGVSRTANVRLVELLKIVHSLAFKFESVCLDYVRREENIIADALAKDASSLAVGGEQHFKIYFRLEQVMANVQLKNW</sequence>
<evidence type="ECO:0000259" key="2">
    <source>
        <dbReference type="PROSITE" id="PS50879"/>
    </source>
</evidence>
<dbReference type="InParanoid" id="A0A078A267"/>
<dbReference type="InterPro" id="IPR002156">
    <property type="entry name" value="RNaseH_domain"/>
</dbReference>
<feature type="compositionally biased region" description="Basic and acidic residues" evidence="1">
    <location>
        <begin position="167"/>
        <end position="195"/>
    </location>
</feature>
<feature type="region of interest" description="Disordered" evidence="1">
    <location>
        <begin position="1"/>
        <end position="37"/>
    </location>
</feature>
<evidence type="ECO:0000256" key="1">
    <source>
        <dbReference type="SAM" id="MobiDB-lite"/>
    </source>
</evidence>
<dbReference type="InterPro" id="IPR012337">
    <property type="entry name" value="RNaseH-like_sf"/>
</dbReference>
<feature type="compositionally biased region" description="Basic and acidic residues" evidence="1">
    <location>
        <begin position="216"/>
        <end position="227"/>
    </location>
</feature>
<feature type="domain" description="RNase H type-1" evidence="2">
    <location>
        <begin position="438"/>
        <end position="605"/>
    </location>
</feature>
<dbReference type="AlphaFoldDB" id="A0A078A267"/>
<proteinExistence type="predicted"/>
<feature type="compositionally biased region" description="Basic and acidic residues" evidence="1">
    <location>
        <begin position="9"/>
        <end position="19"/>
    </location>
</feature>
<dbReference type="Pfam" id="PF13456">
    <property type="entry name" value="RVT_3"/>
    <property type="match status" value="1"/>
</dbReference>
<protein>
    <submittedName>
        <fullName evidence="3">Ribonuclease h</fullName>
    </submittedName>
</protein>
<feature type="compositionally biased region" description="Polar residues" evidence="1">
    <location>
        <begin position="228"/>
        <end position="248"/>
    </location>
</feature>
<reference evidence="3 4" key="1">
    <citation type="submission" date="2014-06" db="EMBL/GenBank/DDBJ databases">
        <authorList>
            <person name="Swart Estienne"/>
        </authorList>
    </citation>
    <scope>NUCLEOTIDE SEQUENCE [LARGE SCALE GENOMIC DNA]</scope>
    <source>
        <strain evidence="3 4">130c</strain>
    </source>
</reference>
<feature type="region of interest" description="Disordered" evidence="1">
    <location>
        <begin position="67"/>
        <end position="96"/>
    </location>
</feature>
<accession>A0A078A267</accession>
<evidence type="ECO:0000313" key="4">
    <source>
        <dbReference type="Proteomes" id="UP000039865"/>
    </source>
</evidence>
<dbReference type="GO" id="GO:0004523">
    <property type="term" value="F:RNA-DNA hybrid ribonuclease activity"/>
    <property type="evidence" value="ECO:0007669"/>
    <property type="project" value="InterPro"/>
</dbReference>
<evidence type="ECO:0000313" key="3">
    <source>
        <dbReference type="EMBL" id="CDW74849.1"/>
    </source>
</evidence>
<keyword evidence="4" id="KW-1185">Reference proteome</keyword>